<keyword evidence="3" id="KW-1185">Reference proteome</keyword>
<evidence type="ECO:0000313" key="3">
    <source>
        <dbReference type="Proteomes" id="UP000017842"/>
    </source>
</evidence>
<organism evidence="2 3">
    <name type="scientific">Methyloglobulus morosus KoM1</name>
    <dbReference type="NCBI Taxonomy" id="1116472"/>
    <lineage>
        <taxon>Bacteria</taxon>
        <taxon>Pseudomonadati</taxon>
        <taxon>Pseudomonadota</taxon>
        <taxon>Gammaproteobacteria</taxon>
        <taxon>Methylococcales</taxon>
        <taxon>Methylococcaceae</taxon>
        <taxon>Methyloglobulus</taxon>
    </lineage>
</organism>
<dbReference type="EMBL" id="AYLO01000099">
    <property type="protein sequence ID" value="ESS71428.1"/>
    <property type="molecule type" value="Genomic_DNA"/>
</dbReference>
<dbReference type="Proteomes" id="UP000017842">
    <property type="component" value="Unassembled WGS sequence"/>
</dbReference>
<proteinExistence type="predicted"/>
<dbReference type="InterPro" id="IPR025668">
    <property type="entry name" value="Tnp_DDE_dom"/>
</dbReference>
<dbReference type="Pfam" id="PF13701">
    <property type="entry name" value="DDE_Tnp_1_4"/>
    <property type="match status" value="1"/>
</dbReference>
<evidence type="ECO:0000313" key="2">
    <source>
        <dbReference type="EMBL" id="ESS71428.1"/>
    </source>
</evidence>
<dbReference type="eggNOG" id="COG1861">
    <property type="taxonomic scope" value="Bacteria"/>
</dbReference>
<dbReference type="AlphaFoldDB" id="V5C3N0"/>
<dbReference type="PATRIC" id="fig|1116472.3.peg.2823"/>
<name>V5C3N0_9GAMM</name>
<comment type="caution">
    <text evidence="2">The sequence shown here is derived from an EMBL/GenBank/DDBJ whole genome shotgun (WGS) entry which is preliminary data.</text>
</comment>
<dbReference type="InterPro" id="IPR047960">
    <property type="entry name" value="Transpos_IS1380"/>
</dbReference>
<accession>V5C3N0</accession>
<evidence type="ECO:0000259" key="1">
    <source>
        <dbReference type="Pfam" id="PF13701"/>
    </source>
</evidence>
<gene>
    <name evidence="2" type="ORF">MGMO_104c00070</name>
</gene>
<dbReference type="NCBIfam" id="NF033539">
    <property type="entry name" value="transpos_IS1380"/>
    <property type="match status" value="1"/>
</dbReference>
<protein>
    <recommendedName>
        <fullName evidence="1">Transposase DDE domain-containing protein</fullName>
    </recommendedName>
</protein>
<sequence>MSYLRPSNIDGAKHSWAILALLVKRLRQVWPTVSITLRGDSGFCRHKMLGWCERNGIHYIVGLAKNPRLNQLSQPWLDQAKSQFEAQQHKQRLFAELHYQAGTWKRQRRVILKAEHMGQGSNPRYVVTNLAGDPKQLYETVYCARGEMENRIKEQQLDLFADRTSCSRWWPNQFRLLLSTLAYTLTSAIRRIALPQTELAQATCATIRLKLFKIGAVVIRNTRRVKLLLSSSYPYQALFQSVCQKLCPD</sequence>
<dbReference type="STRING" id="1116472.MGMO_104c00070"/>
<reference evidence="2 3" key="1">
    <citation type="journal article" date="2013" name="Genome Announc.">
        <title>Draft Genome Sequence of the Methanotrophic Gammaproteobacterium Methyloglobulus morosus DSM 22980 Strain KoM1.</title>
        <authorList>
            <person name="Poehlein A."/>
            <person name="Deutzmann J.S."/>
            <person name="Daniel R."/>
            <person name="Simeonova D.D."/>
        </authorList>
    </citation>
    <scope>NUCLEOTIDE SEQUENCE [LARGE SCALE GENOMIC DNA]</scope>
    <source>
        <strain evidence="2 3">KoM1</strain>
    </source>
</reference>
<feature type="domain" description="Transposase DDE" evidence="1">
    <location>
        <begin position="2"/>
        <end position="246"/>
    </location>
</feature>